<dbReference type="RefSeq" id="WP_053418173.1">
    <property type="nucleotide sequence ID" value="NZ_JBNNVA010000007.1"/>
</dbReference>
<dbReference type="Pfam" id="PF13304">
    <property type="entry name" value="AAA_21"/>
    <property type="match status" value="1"/>
</dbReference>
<dbReference type="EMBL" id="LILB01000005">
    <property type="protein sequence ID" value="KOO49991.1"/>
    <property type="molecule type" value="Genomic_DNA"/>
</dbReference>
<protein>
    <recommendedName>
        <fullName evidence="1">ATPase AAA-type core domain-containing protein</fullName>
    </recommendedName>
</protein>
<comment type="caution">
    <text evidence="2">The sequence shown here is derived from an EMBL/GenBank/DDBJ whole genome shotgun (WGS) entry which is preliminary data.</text>
</comment>
<keyword evidence="3" id="KW-1185">Reference proteome</keyword>
<dbReference type="PANTHER" id="PTHR40396:SF1">
    <property type="entry name" value="ATPASE AAA-TYPE CORE DOMAIN-CONTAINING PROTEIN"/>
    <property type="match status" value="1"/>
</dbReference>
<dbReference type="Proteomes" id="UP000036867">
    <property type="component" value="Unassembled WGS sequence"/>
</dbReference>
<dbReference type="GO" id="GO:0016887">
    <property type="term" value="F:ATP hydrolysis activity"/>
    <property type="evidence" value="ECO:0007669"/>
    <property type="project" value="InterPro"/>
</dbReference>
<accession>A0A0M0LGB1</accession>
<evidence type="ECO:0000259" key="1">
    <source>
        <dbReference type="Pfam" id="PF13304"/>
    </source>
</evidence>
<dbReference type="GeneID" id="301137788"/>
<dbReference type="OrthoDB" id="9809324at2"/>
<gene>
    <name evidence="2" type="ORF">AMD00_16980</name>
</gene>
<dbReference type="InterPro" id="IPR003959">
    <property type="entry name" value="ATPase_AAA_core"/>
</dbReference>
<dbReference type="PANTHER" id="PTHR40396">
    <property type="entry name" value="ATPASE-LIKE PROTEIN"/>
    <property type="match status" value="1"/>
</dbReference>
<dbReference type="InterPro" id="IPR027417">
    <property type="entry name" value="P-loop_NTPase"/>
</dbReference>
<dbReference type="GO" id="GO:0005524">
    <property type="term" value="F:ATP binding"/>
    <property type="evidence" value="ECO:0007669"/>
    <property type="project" value="InterPro"/>
</dbReference>
<proteinExistence type="predicted"/>
<name>A0A0M0LGB1_9BACL</name>
<dbReference type="STRING" id="263475.AMD00_16980"/>
<dbReference type="AlphaFoldDB" id="A0A0M0LGB1"/>
<evidence type="ECO:0000313" key="2">
    <source>
        <dbReference type="EMBL" id="KOO49991.1"/>
    </source>
</evidence>
<dbReference type="PATRIC" id="fig|263475.3.peg.4690"/>
<evidence type="ECO:0000313" key="3">
    <source>
        <dbReference type="Proteomes" id="UP000036867"/>
    </source>
</evidence>
<reference evidence="3" key="1">
    <citation type="submission" date="2015-08" db="EMBL/GenBank/DDBJ databases">
        <title>Fjat-10028 dsm 16317.</title>
        <authorList>
            <person name="Liu B."/>
            <person name="Wang J."/>
            <person name="Zhu Y."/>
            <person name="Liu G."/>
            <person name="Chen Q."/>
            <person name="Chen Z."/>
            <person name="Lan J."/>
            <person name="Che J."/>
            <person name="Ge C."/>
            <person name="Shi H."/>
            <person name="Pan Z."/>
            <person name="Liu X."/>
        </authorList>
    </citation>
    <scope>NUCLEOTIDE SEQUENCE [LARGE SCALE GENOMIC DNA]</scope>
    <source>
        <strain evidence="3">DSM 16317</strain>
    </source>
</reference>
<dbReference type="SUPFAM" id="SSF52540">
    <property type="entry name" value="P-loop containing nucleoside triphosphate hydrolases"/>
    <property type="match status" value="1"/>
</dbReference>
<feature type="domain" description="ATPase AAA-type core" evidence="1">
    <location>
        <begin position="38"/>
        <end position="376"/>
    </location>
</feature>
<organism evidence="2 3">
    <name type="scientific">Viridibacillus arvi</name>
    <dbReference type="NCBI Taxonomy" id="263475"/>
    <lineage>
        <taxon>Bacteria</taxon>
        <taxon>Bacillati</taxon>
        <taxon>Bacillota</taxon>
        <taxon>Bacilli</taxon>
        <taxon>Bacillales</taxon>
        <taxon>Caryophanaceae</taxon>
        <taxon>Viridibacillus</taxon>
    </lineage>
</organism>
<sequence length="445" mass="50828">MKPIIKVLDVTLNNLKNVKYGTFHIDTNFNKLEEANVIGFYGQNGSGKTAVVQAFQILSALLDGGINKKLPHVHHLHIYYGESSLQLNFQFIIKNKFGEYFLKYAVSLVVGEQRLNVIAESLNYRENKRGKRFKNILSKNGEEVTIRTTNLTSLNQNDRVKVLVANHLSKENHSSFIFRKEVRNILPNYLDEVEMALIQNIIFDFKRDLHIIDNTQFGNLISNITMPFNIHLENKRGVIPSKLEDTTLLPKDMFNAMKELIEQTNIVLKMLIPGLQIKIHVLHTQKLNDGSDGVLVEFLSRKGDIELPLKCESEGTLKIISILSTLIAVYNNPNACVIIDELDAGVFEYLLGELLEIIHENGAGQLIFTSHNLRILEVLPIHNLWFTTTNEENRYMQLKGVKKLNNPRDVYLRAIQLGGQDEAIYKETNAYDMKRAFRKAAIINE</sequence>
<dbReference type="Gene3D" id="3.40.50.300">
    <property type="entry name" value="P-loop containing nucleotide triphosphate hydrolases"/>
    <property type="match status" value="1"/>
</dbReference>